<organism evidence="2 3">
    <name type="scientific">Algoriphagus aquimarinus</name>
    <dbReference type="NCBI Taxonomy" id="237018"/>
    <lineage>
        <taxon>Bacteria</taxon>
        <taxon>Pseudomonadati</taxon>
        <taxon>Bacteroidota</taxon>
        <taxon>Cytophagia</taxon>
        <taxon>Cytophagales</taxon>
        <taxon>Cyclobacteriaceae</taxon>
        <taxon>Algoriphagus</taxon>
    </lineage>
</organism>
<dbReference type="Proteomes" id="UP000321935">
    <property type="component" value="Unassembled WGS sequence"/>
</dbReference>
<reference evidence="2 3" key="1">
    <citation type="submission" date="2019-08" db="EMBL/GenBank/DDBJ databases">
        <title>Genomes sequence of Algoriphagus aquimarinus ACAM450.</title>
        <authorList>
            <person name="Bowman J.P."/>
        </authorList>
    </citation>
    <scope>NUCLEOTIDE SEQUENCE [LARGE SCALE GENOMIC DNA]</scope>
    <source>
        <strain evidence="2 3">ACAM 450</strain>
    </source>
</reference>
<accession>A0A5C7B033</accession>
<sequence>MNQEYHLSINRAKKKHQRRLKSRIKQKKRRIREQKRAQQNNRFSRKAESELDGDFSLENAIQQWMPQNIINIISNENSQFSADNLFESSQNADGNFLVPKIFSIVENPEPSYKFIREVFGALLFQTHDEILMDYSLCQRVDLGAQVLLDIIQLDIISFYRNCRRHKKTRPKVRRIGGLNLNNEDVSKMLFSVGSPAIHNDDKRDFPDIIPYNLCVYERPASLDSTDASMQKDIDTTTLVDYVLDCLSRMDKFLTPEKLDDLCTVISEILINAEEHSSNQKRFSIGYFQETNGTEEHYGIFRLAILNFGDNIYSKFKDPDCPNKDIVKKMQQLSKDYTSRGLFKWKKFEEETLWTLYSLQEGVTTISKQLYKKRGNGSIRFIESFFNIRGSQAVDDISKMAILSGNTSIIFDGKYGIMDKLNDKGEKFQVMTFNDSGNIAELPDKNYVKFVKEDFPGTLISARILFNEDDFDNEI</sequence>
<feature type="region of interest" description="Disordered" evidence="1">
    <location>
        <begin position="1"/>
        <end position="50"/>
    </location>
</feature>
<evidence type="ECO:0000313" key="2">
    <source>
        <dbReference type="EMBL" id="TXE11232.1"/>
    </source>
</evidence>
<feature type="compositionally biased region" description="Basic residues" evidence="1">
    <location>
        <begin position="11"/>
        <end position="33"/>
    </location>
</feature>
<comment type="caution">
    <text evidence="2">The sequence shown here is derived from an EMBL/GenBank/DDBJ whole genome shotgun (WGS) entry which is preliminary data.</text>
</comment>
<dbReference type="AlphaFoldDB" id="A0A5C7B033"/>
<dbReference type="EMBL" id="VORW01000006">
    <property type="protein sequence ID" value="TXE11232.1"/>
    <property type="molecule type" value="Genomic_DNA"/>
</dbReference>
<dbReference type="RefSeq" id="WP_146917843.1">
    <property type="nucleotide sequence ID" value="NZ_VORW01000006.1"/>
</dbReference>
<protein>
    <submittedName>
        <fullName evidence="2">Uncharacterized protein</fullName>
    </submittedName>
</protein>
<evidence type="ECO:0000256" key="1">
    <source>
        <dbReference type="SAM" id="MobiDB-lite"/>
    </source>
</evidence>
<gene>
    <name evidence="2" type="ORF">ESV85_11845</name>
</gene>
<name>A0A5C7B033_9BACT</name>
<proteinExistence type="predicted"/>
<dbReference type="OrthoDB" id="1420066at2"/>
<evidence type="ECO:0000313" key="3">
    <source>
        <dbReference type="Proteomes" id="UP000321935"/>
    </source>
</evidence>